<evidence type="ECO:0000256" key="3">
    <source>
        <dbReference type="ARBA" id="ARBA00023163"/>
    </source>
</evidence>
<dbReference type="InterPro" id="IPR056195">
    <property type="entry name" value="HTH_70"/>
</dbReference>
<name>A0AAD8QKT5_LOLMU</name>
<evidence type="ECO:0000259" key="7">
    <source>
        <dbReference type="PROSITE" id="PS51294"/>
    </source>
</evidence>
<dbReference type="SMART" id="SM00717">
    <property type="entry name" value="SANT"/>
    <property type="match status" value="1"/>
</dbReference>
<dbReference type="NCBIfam" id="TIGR01557">
    <property type="entry name" value="myb_SHAQKYF"/>
    <property type="match status" value="1"/>
</dbReference>
<dbReference type="InterPro" id="IPR009057">
    <property type="entry name" value="Homeodomain-like_sf"/>
</dbReference>
<evidence type="ECO:0000313" key="8">
    <source>
        <dbReference type="EMBL" id="KAK1604680.1"/>
    </source>
</evidence>
<dbReference type="PANTHER" id="PTHR44042">
    <property type="entry name" value="DUPLICATED HOMEODOMAIN-LIKE SUPERFAMILY PROTEIN-RELATED"/>
    <property type="match status" value="1"/>
</dbReference>
<gene>
    <name evidence="8" type="ORF">QYE76_028353</name>
</gene>
<comment type="caution">
    <text evidence="8">The sequence shown here is derived from an EMBL/GenBank/DDBJ whole genome shotgun (WGS) entry which is preliminary data.</text>
</comment>
<keyword evidence="2" id="KW-0238">DNA-binding</keyword>
<dbReference type="SUPFAM" id="SSF46689">
    <property type="entry name" value="Homeodomain-like"/>
    <property type="match status" value="1"/>
</dbReference>
<dbReference type="Proteomes" id="UP001231189">
    <property type="component" value="Unassembled WGS sequence"/>
</dbReference>
<keyword evidence="9" id="KW-1185">Reference proteome</keyword>
<keyword evidence="4" id="KW-0539">Nucleus</keyword>
<keyword evidence="1" id="KW-0805">Transcription regulation</keyword>
<proteinExistence type="predicted"/>
<keyword evidence="3" id="KW-0804">Transcription</keyword>
<dbReference type="InterPro" id="IPR001005">
    <property type="entry name" value="SANT/Myb"/>
</dbReference>
<feature type="domain" description="SANT" evidence="6">
    <location>
        <begin position="193"/>
        <end position="241"/>
    </location>
</feature>
<evidence type="ECO:0000259" key="5">
    <source>
        <dbReference type="PROSITE" id="PS50090"/>
    </source>
</evidence>
<dbReference type="PANTHER" id="PTHR44042:SF11">
    <property type="entry name" value="OS06G0173800 PROTEIN"/>
    <property type="match status" value="1"/>
</dbReference>
<dbReference type="InterPro" id="IPR017930">
    <property type="entry name" value="Myb_dom"/>
</dbReference>
<evidence type="ECO:0000259" key="6">
    <source>
        <dbReference type="PROSITE" id="PS51293"/>
    </source>
</evidence>
<organism evidence="8 9">
    <name type="scientific">Lolium multiflorum</name>
    <name type="common">Italian ryegrass</name>
    <name type="synonym">Lolium perenne subsp. multiflorum</name>
    <dbReference type="NCBI Taxonomy" id="4521"/>
    <lineage>
        <taxon>Eukaryota</taxon>
        <taxon>Viridiplantae</taxon>
        <taxon>Streptophyta</taxon>
        <taxon>Embryophyta</taxon>
        <taxon>Tracheophyta</taxon>
        <taxon>Spermatophyta</taxon>
        <taxon>Magnoliopsida</taxon>
        <taxon>Liliopsida</taxon>
        <taxon>Poales</taxon>
        <taxon>Poaceae</taxon>
        <taxon>BOP clade</taxon>
        <taxon>Pooideae</taxon>
        <taxon>Poodae</taxon>
        <taxon>Poeae</taxon>
        <taxon>Poeae Chloroplast Group 2 (Poeae type)</taxon>
        <taxon>Loliodinae</taxon>
        <taxon>Loliinae</taxon>
        <taxon>Lolium</taxon>
    </lineage>
</organism>
<feature type="domain" description="HTH myb-type" evidence="7">
    <location>
        <begin position="193"/>
        <end position="241"/>
    </location>
</feature>
<dbReference type="EMBL" id="JAUUTY010000007">
    <property type="protein sequence ID" value="KAK1604680.1"/>
    <property type="molecule type" value="Genomic_DNA"/>
</dbReference>
<protein>
    <submittedName>
        <fullName evidence="8">Uncharacterized protein</fullName>
    </submittedName>
</protein>
<accession>A0AAD8QKT5</accession>
<dbReference type="InterPro" id="IPR006447">
    <property type="entry name" value="Myb_dom_plants"/>
</dbReference>
<dbReference type="Gene3D" id="1.10.10.60">
    <property type="entry name" value="Homeodomain-like"/>
    <property type="match status" value="1"/>
</dbReference>
<dbReference type="Pfam" id="PF23671">
    <property type="entry name" value="HTH_70"/>
    <property type="match status" value="1"/>
</dbReference>
<dbReference type="PROSITE" id="PS51293">
    <property type="entry name" value="SANT"/>
    <property type="match status" value="1"/>
</dbReference>
<dbReference type="InterPro" id="IPR017884">
    <property type="entry name" value="SANT_dom"/>
</dbReference>
<evidence type="ECO:0000313" key="9">
    <source>
        <dbReference type="Proteomes" id="UP001231189"/>
    </source>
</evidence>
<dbReference type="Pfam" id="PF00249">
    <property type="entry name" value="Myb_DNA-binding"/>
    <property type="match status" value="1"/>
</dbReference>
<evidence type="ECO:0000256" key="1">
    <source>
        <dbReference type="ARBA" id="ARBA00023015"/>
    </source>
</evidence>
<reference evidence="8" key="1">
    <citation type="submission" date="2023-07" db="EMBL/GenBank/DDBJ databases">
        <title>A chromosome-level genome assembly of Lolium multiflorum.</title>
        <authorList>
            <person name="Chen Y."/>
            <person name="Copetti D."/>
            <person name="Kolliker R."/>
            <person name="Studer B."/>
        </authorList>
    </citation>
    <scope>NUCLEOTIDE SEQUENCE</scope>
    <source>
        <strain evidence="8">02402/16</strain>
        <tissue evidence="8">Leaf</tissue>
    </source>
</reference>
<sequence>MDPTLNQEWTSSEVEEARSLIARLEGKKFIYNDNDDGNKKHNDIVDALHTLFPSKTMQQVTDLYVDLVVEMHLMQWREESPITGGTTHNFCTVHDLVSGNFGESGESSAGGSHGVFTMGDHVDGYNFGLQEEDGYNFGLQEEASTMFGSPLEATGIMEMEEKLPMVEDNMMEVLENNIVDDEPVAAPHPGRFWTTDEHRSFLRGLRVYGRGDWKNISRYFVTTKTAIQVSSHAQKYFKRLEKRALSGRAGRQRFSINDVGLHDDDPWAAENSSASRQALAFTGLNNDPSFGSGAPASSVMMNSLTQFLPPIIYNQQVGQQPVWSEQQMMGSSAALMDGTGNFLPAYQQGSAYLSPGQRMNMM</sequence>
<dbReference type="PROSITE" id="PS50090">
    <property type="entry name" value="MYB_LIKE"/>
    <property type="match status" value="1"/>
</dbReference>
<dbReference type="GO" id="GO:0003677">
    <property type="term" value="F:DNA binding"/>
    <property type="evidence" value="ECO:0007669"/>
    <property type="project" value="UniProtKB-KW"/>
</dbReference>
<dbReference type="PROSITE" id="PS51294">
    <property type="entry name" value="HTH_MYB"/>
    <property type="match status" value="1"/>
</dbReference>
<evidence type="ECO:0000256" key="2">
    <source>
        <dbReference type="ARBA" id="ARBA00023125"/>
    </source>
</evidence>
<evidence type="ECO:0000256" key="4">
    <source>
        <dbReference type="ARBA" id="ARBA00023242"/>
    </source>
</evidence>
<dbReference type="AlphaFoldDB" id="A0AAD8QKT5"/>
<dbReference type="CDD" id="cd00167">
    <property type="entry name" value="SANT"/>
    <property type="match status" value="1"/>
</dbReference>
<feature type="domain" description="Myb-like" evidence="5">
    <location>
        <begin position="193"/>
        <end position="237"/>
    </location>
</feature>